<accession>A0A8J7TNN1</accession>
<dbReference type="PANTHER" id="PTHR11709:SF2">
    <property type="entry name" value="MULTICOPPER OXIDASE LPR1"/>
    <property type="match status" value="1"/>
</dbReference>
<protein>
    <submittedName>
        <fullName evidence="5">Multicopper oxidase family protein</fullName>
    </submittedName>
</protein>
<name>A0A8J7TNN1_9BACT</name>
<evidence type="ECO:0000259" key="3">
    <source>
        <dbReference type="Pfam" id="PF07731"/>
    </source>
</evidence>
<organism evidence="5 6">
    <name type="scientific">Candidatus Obscuribacter phosphatis</name>
    <dbReference type="NCBI Taxonomy" id="1906157"/>
    <lineage>
        <taxon>Bacteria</taxon>
        <taxon>Bacillati</taxon>
        <taxon>Candidatus Melainabacteria</taxon>
        <taxon>Candidatus Obscuribacterales</taxon>
        <taxon>Candidatus Obscuribacteraceae</taxon>
        <taxon>Candidatus Obscuribacter</taxon>
    </lineage>
</organism>
<dbReference type="AlphaFoldDB" id="A0A8J7TNN1"/>
<comment type="caution">
    <text evidence="5">The sequence shown here is derived from an EMBL/GenBank/DDBJ whole genome shotgun (WGS) entry which is preliminary data.</text>
</comment>
<dbReference type="Pfam" id="PF07731">
    <property type="entry name" value="Cu-oxidase_2"/>
    <property type="match status" value="1"/>
</dbReference>
<dbReference type="GO" id="GO:0030288">
    <property type="term" value="C:outer membrane-bounded periplasmic space"/>
    <property type="evidence" value="ECO:0007669"/>
    <property type="project" value="TreeGrafter"/>
</dbReference>
<feature type="domain" description="Plastocyanin-like" evidence="4">
    <location>
        <begin position="103"/>
        <end position="226"/>
    </location>
</feature>
<dbReference type="InterPro" id="IPR045087">
    <property type="entry name" value="Cu-oxidase_fam"/>
</dbReference>
<dbReference type="Proteomes" id="UP000664277">
    <property type="component" value="Unassembled WGS sequence"/>
</dbReference>
<feature type="domain" description="Plastocyanin-like" evidence="3">
    <location>
        <begin position="256"/>
        <end position="343"/>
    </location>
</feature>
<dbReference type="Gene3D" id="2.60.40.420">
    <property type="entry name" value="Cupredoxins - blue copper proteins"/>
    <property type="match status" value="1"/>
</dbReference>
<evidence type="ECO:0000313" key="6">
    <source>
        <dbReference type="Proteomes" id="UP000664277"/>
    </source>
</evidence>
<dbReference type="EMBL" id="JAFLCK010000034">
    <property type="protein sequence ID" value="MBN8662271.1"/>
    <property type="molecule type" value="Genomic_DNA"/>
</dbReference>
<proteinExistence type="predicted"/>
<keyword evidence="1" id="KW-0175">Coiled coil</keyword>
<feature type="coiled-coil region" evidence="1">
    <location>
        <begin position="40"/>
        <end position="74"/>
    </location>
</feature>
<evidence type="ECO:0000256" key="1">
    <source>
        <dbReference type="SAM" id="Coils"/>
    </source>
</evidence>
<sequence>MSSQVPKLGQAKTVARALAGLLSLLTLLGGSPAMAQFNEVDDLAAEQAKEKQELEKMKQELRSIKGEVNDAMRSMSELTQTMQERPMAGAGQAVHEVHLFAKEKDIDLGGGKKAHCLTYNGQVPGPEVHLKEGEPTRIVLHNELTVPTSLHFHGLVLPHTVDGLPRAGTAATKDSQPKSERYLRPGEIYAYQFIPTVQASGYYHPQVMHLKQRDLGLYGAVIVHPRLNSRSPDQELSLFINKVTVAAGKESGQKAQDVLVINGKTAPHIPAIETSPGKRLRLHIFNLSDQAVPLHLSGHRLEVVASNGSDPLEPHVIRDTVNLNPSDRVVVDILADNPGVWSLASDRPNQVSDKEGNFPSGLAVVFKYKVQ</sequence>
<reference evidence="5" key="1">
    <citation type="submission" date="2021-02" db="EMBL/GenBank/DDBJ databases">
        <title>Genome-Resolved Metagenomics of a Microbial Community Performing Photosynthetic Biological Nutrient Removal.</title>
        <authorList>
            <person name="Mcdaniel E.A."/>
        </authorList>
    </citation>
    <scope>NUCLEOTIDE SEQUENCE</scope>
    <source>
        <strain evidence="5">UWPOB_OBS1</strain>
    </source>
</reference>
<dbReference type="GO" id="GO:0005507">
    <property type="term" value="F:copper ion binding"/>
    <property type="evidence" value="ECO:0007669"/>
    <property type="project" value="InterPro"/>
</dbReference>
<feature type="chain" id="PRO_5035328640" evidence="2">
    <location>
        <begin position="36"/>
        <end position="371"/>
    </location>
</feature>
<dbReference type="GO" id="GO:0016491">
    <property type="term" value="F:oxidoreductase activity"/>
    <property type="evidence" value="ECO:0007669"/>
    <property type="project" value="InterPro"/>
</dbReference>
<dbReference type="PANTHER" id="PTHR11709">
    <property type="entry name" value="MULTI-COPPER OXIDASE"/>
    <property type="match status" value="1"/>
</dbReference>
<dbReference type="Pfam" id="PF07732">
    <property type="entry name" value="Cu-oxidase_3"/>
    <property type="match status" value="1"/>
</dbReference>
<dbReference type="SUPFAM" id="SSF49503">
    <property type="entry name" value="Cupredoxins"/>
    <property type="match status" value="2"/>
</dbReference>
<evidence type="ECO:0000256" key="2">
    <source>
        <dbReference type="SAM" id="SignalP"/>
    </source>
</evidence>
<dbReference type="InterPro" id="IPR011707">
    <property type="entry name" value="Cu-oxidase-like_N"/>
</dbReference>
<feature type="signal peptide" evidence="2">
    <location>
        <begin position="1"/>
        <end position="35"/>
    </location>
</feature>
<dbReference type="InterPro" id="IPR011706">
    <property type="entry name" value="Cu-oxidase_C"/>
</dbReference>
<keyword evidence="2" id="KW-0732">Signal</keyword>
<dbReference type="InterPro" id="IPR008972">
    <property type="entry name" value="Cupredoxin"/>
</dbReference>
<evidence type="ECO:0000313" key="5">
    <source>
        <dbReference type="EMBL" id="MBN8662271.1"/>
    </source>
</evidence>
<evidence type="ECO:0000259" key="4">
    <source>
        <dbReference type="Pfam" id="PF07732"/>
    </source>
</evidence>
<gene>
    <name evidence="5" type="ORF">J0M35_18015</name>
</gene>